<dbReference type="EC" id="4.2.1.3" evidence="5 16"/>
<dbReference type="PROSITE" id="PS00450">
    <property type="entry name" value="ACONITASE_1"/>
    <property type="match status" value="1"/>
</dbReference>
<evidence type="ECO:0000256" key="9">
    <source>
        <dbReference type="ARBA" id="ARBA00022532"/>
    </source>
</evidence>
<evidence type="ECO:0000256" key="1">
    <source>
        <dbReference type="ARBA" id="ARBA00000118"/>
    </source>
</evidence>
<evidence type="ECO:0000256" key="4">
    <source>
        <dbReference type="ARBA" id="ARBA00007185"/>
    </source>
</evidence>
<evidence type="ECO:0000256" key="6">
    <source>
        <dbReference type="ARBA" id="ARBA00013250"/>
    </source>
</evidence>
<dbReference type="PANTHER" id="PTHR43160:SF4">
    <property type="entry name" value="ACONITATE HYDRATASE B"/>
    <property type="match status" value="1"/>
</dbReference>
<evidence type="ECO:0000313" key="22">
    <source>
        <dbReference type="EMBL" id="RBP37549.1"/>
    </source>
</evidence>
<dbReference type="UniPathway" id="UPA00946"/>
<keyword evidence="10 17" id="KW-0479">Metal-binding</keyword>
<keyword evidence="13 17" id="KW-0411">Iron-sulfur</keyword>
<dbReference type="Gene3D" id="3.30.499.10">
    <property type="entry name" value="Aconitase, domain 3"/>
    <property type="match status" value="2"/>
</dbReference>
<dbReference type="FunFam" id="3.30.499.10:FF:000001">
    <property type="entry name" value="Aconitate hydratase B"/>
    <property type="match status" value="1"/>
</dbReference>
<evidence type="ECO:0000256" key="18">
    <source>
        <dbReference type="PIRSR" id="PIRSR036687-2"/>
    </source>
</evidence>
<feature type="binding site" evidence="18">
    <location>
        <begin position="246"/>
        <end position="248"/>
    </location>
    <ligand>
        <name>substrate</name>
    </ligand>
</feature>
<feature type="domain" description="Aconitase B swivel" evidence="20">
    <location>
        <begin position="168"/>
        <end position="382"/>
    </location>
</feature>
<dbReference type="GO" id="GO:0019629">
    <property type="term" value="P:propionate catabolic process, 2-methylcitrate cycle"/>
    <property type="evidence" value="ECO:0007669"/>
    <property type="project" value="TreeGrafter"/>
</dbReference>
<evidence type="ECO:0000256" key="8">
    <source>
        <dbReference type="ARBA" id="ARBA00022485"/>
    </source>
</evidence>
<evidence type="ECO:0000256" key="2">
    <source>
        <dbReference type="ARBA" id="ARBA00004717"/>
    </source>
</evidence>
<feature type="binding site" evidence="18">
    <location>
        <position position="191"/>
    </location>
    <ligand>
        <name>substrate</name>
    </ligand>
</feature>
<dbReference type="GO" id="GO:0046872">
    <property type="term" value="F:metal ion binding"/>
    <property type="evidence" value="ECO:0007669"/>
    <property type="project" value="UniProtKB-KW"/>
</dbReference>
<dbReference type="SUPFAM" id="SSF53732">
    <property type="entry name" value="Aconitase iron-sulfur domain"/>
    <property type="match status" value="1"/>
</dbReference>
<dbReference type="Gene3D" id="3.40.1060.10">
    <property type="entry name" value="Aconitase, Domain 2"/>
    <property type="match status" value="1"/>
</dbReference>
<protein>
    <recommendedName>
        <fullName evidence="7 16">Aconitate hydratase B</fullName>
        <ecNumber evidence="5 16">4.2.1.3</ecNumber>
        <ecNumber evidence="6 16">4.2.1.99</ecNumber>
    </recommendedName>
    <alternativeName>
        <fullName evidence="16">2-methylisocitrate dehydratase</fullName>
    </alternativeName>
</protein>
<dbReference type="Pfam" id="PF11791">
    <property type="entry name" value="Aconitase_B_N"/>
    <property type="match status" value="1"/>
</dbReference>
<dbReference type="RefSeq" id="WP_113934240.1">
    <property type="nucleotide sequence ID" value="NZ_JACCEU010000006.1"/>
</dbReference>
<dbReference type="NCBIfam" id="NF006690">
    <property type="entry name" value="PRK09238.1"/>
    <property type="match status" value="1"/>
</dbReference>
<proteinExistence type="inferred from homology"/>
<keyword evidence="23" id="KW-1185">Reference proteome</keyword>
<keyword evidence="9 16" id="KW-0816">Tricarboxylic acid cycle</keyword>
<dbReference type="InterPro" id="IPR050926">
    <property type="entry name" value="Aconitase/IPM_isomerase"/>
</dbReference>
<dbReference type="Proteomes" id="UP000253628">
    <property type="component" value="Unassembled WGS sequence"/>
</dbReference>
<dbReference type="GO" id="GO:0003994">
    <property type="term" value="F:aconitate hydratase activity"/>
    <property type="evidence" value="ECO:0007669"/>
    <property type="project" value="UniProtKB-EC"/>
</dbReference>
<feature type="domain" description="Aconitase/3-isopropylmalate dehydratase large subunit alpha/beta/alpha" evidence="19">
    <location>
        <begin position="475"/>
        <end position="816"/>
    </location>
</feature>
<feature type="binding site" evidence="18">
    <location>
        <position position="793"/>
    </location>
    <ligand>
        <name>substrate</name>
    </ligand>
</feature>
<keyword evidence="8 17" id="KW-0004">4Fe-4S</keyword>
<evidence type="ECO:0000256" key="15">
    <source>
        <dbReference type="ARBA" id="ARBA00023501"/>
    </source>
</evidence>
<dbReference type="GO" id="GO:0051539">
    <property type="term" value="F:4 iron, 4 sulfur cluster binding"/>
    <property type="evidence" value="ECO:0007669"/>
    <property type="project" value="UniProtKB-KW"/>
</dbReference>
<dbReference type="FunFam" id="3.30.499.10:FF:000008">
    <property type="entry name" value="Aconitate hydratase B"/>
    <property type="match status" value="1"/>
</dbReference>
<dbReference type="PANTHER" id="PTHR43160">
    <property type="entry name" value="ACONITATE HYDRATASE B"/>
    <property type="match status" value="1"/>
</dbReference>
<comment type="pathway">
    <text evidence="2 16">Carbohydrate metabolism; tricarboxylic acid cycle; isocitrate from oxaloacetate: step 2/2.</text>
</comment>
<comment type="cofactor">
    <cofactor evidence="17">
        <name>[4Fe-4S] cluster</name>
        <dbReference type="ChEBI" id="CHEBI:49883"/>
    </cofactor>
    <text evidence="17">Binds 1 [4Fe-4S] cluster per subunit.</text>
</comment>
<dbReference type="InterPro" id="IPR015932">
    <property type="entry name" value="Aconitase_dom2"/>
</dbReference>
<dbReference type="InterPro" id="IPR036288">
    <property type="entry name" value="Aconitase_B_HEAT-like_dom_sf"/>
</dbReference>
<dbReference type="InterPro" id="IPR015929">
    <property type="entry name" value="Aconitase_B_swivel"/>
</dbReference>
<dbReference type="PROSITE" id="PS01244">
    <property type="entry name" value="ACONITASE_2"/>
    <property type="match status" value="1"/>
</dbReference>
<dbReference type="NCBIfam" id="TIGR00117">
    <property type="entry name" value="acnB"/>
    <property type="match status" value="1"/>
</dbReference>
<dbReference type="GO" id="GO:0003730">
    <property type="term" value="F:mRNA 3'-UTR binding"/>
    <property type="evidence" value="ECO:0007669"/>
    <property type="project" value="UniProtKB-ARBA"/>
</dbReference>
<evidence type="ECO:0000259" key="19">
    <source>
        <dbReference type="Pfam" id="PF00330"/>
    </source>
</evidence>
<comment type="caution">
    <text evidence="22">The sequence shown here is derived from an EMBL/GenBank/DDBJ whole genome shotgun (WGS) entry which is preliminary data.</text>
</comment>
<keyword evidence="11" id="KW-0694">RNA-binding</keyword>
<evidence type="ECO:0000256" key="11">
    <source>
        <dbReference type="ARBA" id="ARBA00022884"/>
    </source>
</evidence>
<dbReference type="AlphaFoldDB" id="A0A366H633"/>
<evidence type="ECO:0000256" key="13">
    <source>
        <dbReference type="ARBA" id="ARBA00023014"/>
    </source>
</evidence>
<feature type="binding site" evidence="18">
    <location>
        <position position="501"/>
    </location>
    <ligand>
        <name>substrate</name>
    </ligand>
</feature>
<dbReference type="Gene3D" id="3.20.19.10">
    <property type="entry name" value="Aconitase, domain 4"/>
    <property type="match status" value="1"/>
</dbReference>
<dbReference type="InterPro" id="IPR015928">
    <property type="entry name" value="Aconitase/3IPM_dehydase_swvl"/>
</dbReference>
<dbReference type="SUPFAM" id="SSF52016">
    <property type="entry name" value="LeuD/IlvD-like"/>
    <property type="match status" value="1"/>
</dbReference>
<organism evidence="22 23">
    <name type="scientific">Eoetvoesiella caeni</name>
    <dbReference type="NCBI Taxonomy" id="645616"/>
    <lineage>
        <taxon>Bacteria</taxon>
        <taxon>Pseudomonadati</taxon>
        <taxon>Pseudomonadota</taxon>
        <taxon>Betaproteobacteria</taxon>
        <taxon>Burkholderiales</taxon>
        <taxon>Alcaligenaceae</taxon>
        <taxon>Eoetvoesiella</taxon>
    </lineage>
</organism>
<keyword evidence="14 16" id="KW-0456">Lyase</keyword>
<evidence type="ECO:0000259" key="21">
    <source>
        <dbReference type="Pfam" id="PF11791"/>
    </source>
</evidence>
<dbReference type="InterPro" id="IPR001030">
    <property type="entry name" value="Acoase/IPM_deHydtase_lsu_aba"/>
</dbReference>
<feature type="binding site" evidence="17">
    <location>
        <position position="713"/>
    </location>
    <ligand>
        <name>[4Fe-4S] cluster</name>
        <dbReference type="ChEBI" id="CHEBI:49883"/>
    </ligand>
</feature>
<evidence type="ECO:0000313" key="23">
    <source>
        <dbReference type="Proteomes" id="UP000253628"/>
    </source>
</evidence>
<comment type="catalytic activity">
    <reaction evidence="1 16">
        <text>(2S,3R)-3-hydroxybutane-1,2,3-tricarboxylate = 2-methyl-cis-aconitate + H2O</text>
        <dbReference type="Rhea" id="RHEA:17941"/>
        <dbReference type="ChEBI" id="CHEBI:15377"/>
        <dbReference type="ChEBI" id="CHEBI:57429"/>
        <dbReference type="ChEBI" id="CHEBI:57872"/>
        <dbReference type="EC" id="4.2.1.99"/>
    </reaction>
</comment>
<dbReference type="GO" id="GO:0047456">
    <property type="term" value="F:2-methylisocitrate dehydratase activity"/>
    <property type="evidence" value="ECO:0007669"/>
    <property type="project" value="UniProtKB-EC"/>
</dbReference>
<feature type="domain" description="Aconitase B HEAT-like" evidence="21">
    <location>
        <begin position="5"/>
        <end position="156"/>
    </location>
</feature>
<comment type="catalytic activity">
    <reaction evidence="15 16">
        <text>citrate = D-threo-isocitrate</text>
        <dbReference type="Rhea" id="RHEA:10336"/>
        <dbReference type="ChEBI" id="CHEBI:15562"/>
        <dbReference type="ChEBI" id="CHEBI:16947"/>
        <dbReference type="EC" id="4.2.1.3"/>
    </reaction>
</comment>
<evidence type="ECO:0000256" key="7">
    <source>
        <dbReference type="ARBA" id="ARBA00019379"/>
    </source>
</evidence>
<dbReference type="FunFam" id="1.25.40.310:FF:000001">
    <property type="entry name" value="Aconitate hydratase B"/>
    <property type="match status" value="1"/>
</dbReference>
<dbReference type="InterPro" id="IPR004406">
    <property type="entry name" value="Aconitase_B"/>
</dbReference>
<evidence type="ECO:0000256" key="3">
    <source>
        <dbReference type="ARBA" id="ARBA00005026"/>
    </source>
</evidence>
<dbReference type="CDD" id="cd01576">
    <property type="entry name" value="AcnB_Swivel"/>
    <property type="match status" value="1"/>
</dbReference>
<sequence length="863" mass="92729">MLDTYRQHVAERAALGIPPLPLSAKQTADVIELLKNPPAGEEAFLLDLITHRVPAGVDEAASVKASYLAAVAFGTETCPLIDGKKATELLGTMLGGYNISPLVDLLDNPALAPVAAQGLKNTLLMFDAFHDVKEKADKGNAQAQAVLQSWADAEWFTSRPEVPESLTITVFKVGGETNTDDLSPAPDATTRPDIPLHALAMLKNKREGAAFQPEEDGKRGPVAFIESLKEKGHLVAYVGDVVGTGSSRKSATNSVLWFTGEDIPFVPNKRFGGVCLGNKIAPIFYNTMEDSGALPIELDVSQMNMGDVVELRPYEGKALKDGKVIAEFELKSEVLLDEARAGGRIPLIIGRGLTAKAREALGLPASTLFRLPQSPADSGKGFSLAQKMVGRACGLPEGQGVRPGTYCEPRMTSVGSQDTTGPMTRDELKDLACLGFSADLVMQSFCHTAAYPKPVDVKTHHTLPDFISTRGGISLRPGDGIIHSWLNRMLLPDTVGTGGDSHTRFPIGISFPAGSGLVAFAAATGVMPLDMPESVLVRFKGELQPGVTLRDLVNAIPLYAIKQGLLTVAKQGKKNIFSGRILEIEGLPNLKVEQAFELSDASAERSAAGCTVHLNKEPIIEYINSNIVMLKWMIANGYEDERSIARRIKAMEAWLADPQLLQPDADAEYAAVIEIDLADVHEPVVACPNDPDDVKTLSDVAGAVIDEVFIGSCMTNIGHFRAASKLLEGKRDIPVKLWIAPPTKMDAQQLTEEGHYGVFGTAGARTEMPGCSLCMGNQAQVREGATVMSTSTRNFPNRLGKNSNVYLGSAELAAICSRLGRIPTKAEYMADMGVIDKSSDEIYQYLNFDQIEEYKEIADSVGL</sequence>
<dbReference type="Pfam" id="PF00330">
    <property type="entry name" value="Aconitase"/>
    <property type="match status" value="1"/>
</dbReference>
<comment type="pathway">
    <text evidence="3">Organic acid metabolism; propanoate degradation.</text>
</comment>
<evidence type="ECO:0000256" key="5">
    <source>
        <dbReference type="ARBA" id="ARBA00012926"/>
    </source>
</evidence>
<dbReference type="GO" id="GO:0005829">
    <property type="term" value="C:cytosol"/>
    <property type="evidence" value="ECO:0007669"/>
    <property type="project" value="InterPro"/>
</dbReference>
<evidence type="ECO:0000256" key="10">
    <source>
        <dbReference type="ARBA" id="ARBA00022723"/>
    </source>
</evidence>
<dbReference type="EMBL" id="QNRQ01000009">
    <property type="protein sequence ID" value="RBP37549.1"/>
    <property type="molecule type" value="Genomic_DNA"/>
</dbReference>
<dbReference type="OrthoDB" id="9758061at2"/>
<dbReference type="Gene3D" id="1.25.40.310">
    <property type="entry name" value="Aconitate B, HEAT-like domain"/>
    <property type="match status" value="1"/>
</dbReference>
<dbReference type="Pfam" id="PF06434">
    <property type="entry name" value="Aconitase_2_N"/>
    <property type="match status" value="1"/>
</dbReference>
<dbReference type="InterPro" id="IPR015933">
    <property type="entry name" value="Aconitase_B_HEAT-like_dom"/>
</dbReference>
<keyword evidence="12 17" id="KW-0408">Iron</keyword>
<dbReference type="CDD" id="cd01581">
    <property type="entry name" value="AcnB"/>
    <property type="match status" value="1"/>
</dbReference>
<feature type="binding site" evidence="18">
    <location>
        <position position="798"/>
    </location>
    <ligand>
        <name>substrate</name>
    </ligand>
</feature>
<dbReference type="UniPathway" id="UPA00223">
    <property type="reaction ID" value="UER00718"/>
</dbReference>
<dbReference type="InterPro" id="IPR036008">
    <property type="entry name" value="Aconitase_4Fe-4S_dom"/>
</dbReference>
<feature type="binding site" evidence="17">
    <location>
        <position position="774"/>
    </location>
    <ligand>
        <name>[4Fe-4S] cluster</name>
        <dbReference type="ChEBI" id="CHEBI:49883"/>
    </ligand>
</feature>
<evidence type="ECO:0000256" key="17">
    <source>
        <dbReference type="PIRSR" id="PIRSR036687-1"/>
    </source>
</evidence>
<gene>
    <name evidence="22" type="ORF">DFR37_109114</name>
</gene>
<dbReference type="EC" id="4.2.1.99" evidence="6 16"/>
<evidence type="ECO:0000256" key="12">
    <source>
        <dbReference type="ARBA" id="ARBA00023004"/>
    </source>
</evidence>
<feature type="binding site" evidence="18">
    <location>
        <begin position="417"/>
        <end position="419"/>
    </location>
    <ligand>
        <name>substrate</name>
    </ligand>
</feature>
<dbReference type="GO" id="GO:0006099">
    <property type="term" value="P:tricarboxylic acid cycle"/>
    <property type="evidence" value="ECO:0007669"/>
    <property type="project" value="UniProtKB-UniPathway"/>
</dbReference>
<dbReference type="SUPFAM" id="SSF74778">
    <property type="entry name" value="Aconitase B, N-terminal domain"/>
    <property type="match status" value="1"/>
</dbReference>
<feature type="binding site" evidence="17">
    <location>
        <position position="771"/>
    </location>
    <ligand>
        <name>[4Fe-4S] cluster</name>
        <dbReference type="ChEBI" id="CHEBI:49883"/>
    </ligand>
</feature>
<evidence type="ECO:0000256" key="14">
    <source>
        <dbReference type="ARBA" id="ARBA00023239"/>
    </source>
</evidence>
<accession>A0A366H633</accession>
<reference evidence="22 23" key="1">
    <citation type="submission" date="2018-06" db="EMBL/GenBank/DDBJ databases">
        <title>Genomic Encyclopedia of Type Strains, Phase IV (KMG-IV): sequencing the most valuable type-strain genomes for metagenomic binning, comparative biology and taxonomic classification.</title>
        <authorList>
            <person name="Goeker M."/>
        </authorList>
    </citation>
    <scope>NUCLEOTIDE SEQUENCE [LARGE SCALE GENOMIC DNA]</scope>
    <source>
        <strain evidence="22 23">DSM 25520</strain>
    </source>
</reference>
<dbReference type="InterPro" id="IPR018136">
    <property type="entry name" value="Aconitase_4Fe-4S_BS"/>
</dbReference>
<comment type="similarity">
    <text evidence="4 16">Belongs to the aconitase/IPM isomerase family.</text>
</comment>
<evidence type="ECO:0000256" key="16">
    <source>
        <dbReference type="PIRNR" id="PIRNR036687"/>
    </source>
</evidence>
<dbReference type="PIRSF" id="PIRSF036687">
    <property type="entry name" value="AcnB"/>
    <property type="match status" value="1"/>
</dbReference>
<dbReference type="InterPro" id="IPR015931">
    <property type="entry name" value="Acnase/IPM_dHydase_lsu_aba_1/3"/>
</dbReference>
<evidence type="ECO:0000259" key="20">
    <source>
        <dbReference type="Pfam" id="PF06434"/>
    </source>
</evidence>
<dbReference type="FunFam" id="3.20.19.10:FF:000004">
    <property type="entry name" value="Aconitate hydratase B"/>
    <property type="match status" value="1"/>
</dbReference>
<name>A0A366H633_9BURK</name>